<dbReference type="Pfam" id="PF13739">
    <property type="entry name" value="PdaC"/>
    <property type="match status" value="1"/>
</dbReference>
<dbReference type="EMBL" id="JBHRYE010000005">
    <property type="protein sequence ID" value="MFC3670271.1"/>
    <property type="molecule type" value="Genomic_DNA"/>
</dbReference>
<reference evidence="5" key="1">
    <citation type="journal article" date="2019" name="Int. J. Syst. Evol. Microbiol.">
        <title>The Global Catalogue of Microorganisms (GCM) 10K type strain sequencing project: providing services to taxonomists for standard genome sequencing and annotation.</title>
        <authorList>
            <consortium name="The Broad Institute Genomics Platform"/>
            <consortium name="The Broad Institute Genome Sequencing Center for Infectious Disease"/>
            <person name="Wu L."/>
            <person name="Ma J."/>
        </authorList>
    </citation>
    <scope>NUCLEOTIDE SEQUENCE [LARGE SCALE GENOMIC DNA]</scope>
    <source>
        <strain evidence="5">KCTC 42224</strain>
    </source>
</reference>
<feature type="region of interest" description="Disordered" evidence="1">
    <location>
        <begin position="23"/>
        <end position="56"/>
    </location>
</feature>
<dbReference type="PROSITE" id="PS51257">
    <property type="entry name" value="PROKAR_LIPOPROTEIN"/>
    <property type="match status" value="1"/>
</dbReference>
<evidence type="ECO:0000256" key="2">
    <source>
        <dbReference type="SAM" id="SignalP"/>
    </source>
</evidence>
<evidence type="ECO:0000259" key="3">
    <source>
        <dbReference type="Pfam" id="PF13739"/>
    </source>
</evidence>
<dbReference type="Proteomes" id="UP001595683">
    <property type="component" value="Unassembled WGS sequence"/>
</dbReference>
<evidence type="ECO:0000313" key="5">
    <source>
        <dbReference type="Proteomes" id="UP001595683"/>
    </source>
</evidence>
<keyword evidence="5" id="KW-1185">Reference proteome</keyword>
<dbReference type="RefSeq" id="WP_229815663.1">
    <property type="nucleotide sequence ID" value="NZ_BMZP01000025.1"/>
</dbReference>
<name>A0ABV7UYM6_9SPHN</name>
<dbReference type="InterPro" id="IPR025303">
    <property type="entry name" value="PdaC"/>
</dbReference>
<feature type="compositionally biased region" description="Low complexity" evidence="1">
    <location>
        <begin position="32"/>
        <end position="53"/>
    </location>
</feature>
<evidence type="ECO:0000313" key="4">
    <source>
        <dbReference type="EMBL" id="MFC3670271.1"/>
    </source>
</evidence>
<feature type="chain" id="PRO_5045966429" evidence="2">
    <location>
        <begin position="26"/>
        <end position="274"/>
    </location>
</feature>
<evidence type="ECO:0000256" key="1">
    <source>
        <dbReference type="SAM" id="MobiDB-lite"/>
    </source>
</evidence>
<proteinExistence type="predicted"/>
<feature type="domain" description="Deacetylase PdaC" evidence="3">
    <location>
        <begin position="58"/>
        <end position="149"/>
    </location>
</feature>
<feature type="signal peptide" evidence="2">
    <location>
        <begin position="1"/>
        <end position="25"/>
    </location>
</feature>
<comment type="caution">
    <text evidence="4">The sequence shown here is derived from an EMBL/GenBank/DDBJ whole genome shotgun (WGS) entry which is preliminary data.</text>
</comment>
<organism evidence="4 5">
    <name type="scientific">Novosphingobium pokkalii</name>
    <dbReference type="NCBI Taxonomy" id="1770194"/>
    <lineage>
        <taxon>Bacteria</taxon>
        <taxon>Pseudomonadati</taxon>
        <taxon>Pseudomonadota</taxon>
        <taxon>Alphaproteobacteria</taxon>
        <taxon>Sphingomonadales</taxon>
        <taxon>Sphingomonadaceae</taxon>
        <taxon>Novosphingobium</taxon>
    </lineage>
</organism>
<sequence length="274" mass="29202">MPLMPPRPARALLLTLALAACNRQPAPPAPTPTASASSTSSHATAQATQSTTTGHAVKESTDAYEFSYAWPAAADALPALRAQLAADEAKTRATLIHDAAQGQQEAAKDKYPFHPYAHWQEWQVVTDLPDWLSLSSLVGTDSGGAHPNYAYAAILWDRRANQQRQALDLFTARAALAGAIHADFCKALDAQRARKRGGQASLGGDSGFDACIDPLAQTLILGSRNHKTFDRIGFLIAPYEAGPYAEGSYEVTLPVTPAVLAAVKPEWRGAFAAR</sequence>
<protein>
    <submittedName>
        <fullName evidence="4">PdaC/SigV domain-containing protein</fullName>
    </submittedName>
</protein>
<gene>
    <name evidence="4" type="ORF">ACFOOT_02430</name>
</gene>
<accession>A0ABV7UYM6</accession>
<keyword evidence="2" id="KW-0732">Signal</keyword>